<dbReference type="NCBIfam" id="TIGR01484">
    <property type="entry name" value="HAD-SF-IIB"/>
    <property type="match status" value="1"/>
</dbReference>
<evidence type="ECO:0000313" key="2">
    <source>
        <dbReference type="Proteomes" id="UP001194273"/>
    </source>
</evidence>
<sequence length="282" mass="30246">MIKLFASDLDGTLLNLIHETDGGILRRLRAALDAGRHVALATGRCVRRPADMGFAGLPVESIGANGAHIVGPGGEVLRHVAVDPAALEELLVAFPQVCFICVGRDRTYVRGTTEQRNASYVGARGPVGVLMRRRFRKTGFGEVELLDQTNADVLGQDICKVNFRVTDEGLRRDLEAFVDEHAGSFVNASFDGVLFELTDACVNKGEAVAWLAGELGIAEDEVAVYGDGGNDLAMLERFSHAYATRGASAEAKRAAGTVIGSCALHAVPRHILRTVRREGPLR</sequence>
<protein>
    <submittedName>
        <fullName evidence="1">HAD family phosphatase</fullName>
    </submittedName>
</protein>
<dbReference type="InterPro" id="IPR006379">
    <property type="entry name" value="HAD-SF_hydro_IIB"/>
</dbReference>
<proteinExistence type="predicted"/>
<accession>A0ABR9QQP7</accession>
<reference evidence="1 2" key="1">
    <citation type="submission" date="2020-10" db="EMBL/GenBank/DDBJ databases">
        <title>ChiBAC.</title>
        <authorList>
            <person name="Zenner C."/>
            <person name="Hitch T.C.A."/>
            <person name="Clavel T."/>
        </authorList>
    </citation>
    <scope>NUCLEOTIDE SEQUENCE [LARGE SCALE GENOMIC DNA]</scope>
    <source>
        <strain evidence="1 2">DSM 107455</strain>
    </source>
</reference>
<dbReference type="Pfam" id="PF08282">
    <property type="entry name" value="Hydrolase_3"/>
    <property type="match status" value="1"/>
</dbReference>
<dbReference type="InterPro" id="IPR036412">
    <property type="entry name" value="HAD-like_sf"/>
</dbReference>
<gene>
    <name evidence="1" type="ORF">INF26_00860</name>
</gene>
<dbReference type="RefSeq" id="WP_193528862.1">
    <property type="nucleotide sequence ID" value="NZ_JADCJZ010000001.1"/>
</dbReference>
<dbReference type="Proteomes" id="UP001194273">
    <property type="component" value="Unassembled WGS sequence"/>
</dbReference>
<keyword evidence="2" id="KW-1185">Reference proteome</keyword>
<comment type="caution">
    <text evidence="1">The sequence shown here is derived from an EMBL/GenBank/DDBJ whole genome shotgun (WGS) entry which is preliminary data.</text>
</comment>
<organism evidence="1 2">
    <name type="scientific">Thermophilibacter gallinarum</name>
    <dbReference type="NCBI Taxonomy" id="2779357"/>
    <lineage>
        <taxon>Bacteria</taxon>
        <taxon>Bacillati</taxon>
        <taxon>Actinomycetota</taxon>
        <taxon>Coriobacteriia</taxon>
        <taxon>Coriobacteriales</taxon>
        <taxon>Atopobiaceae</taxon>
        <taxon>Thermophilibacter</taxon>
    </lineage>
</organism>
<dbReference type="PANTHER" id="PTHR10000">
    <property type="entry name" value="PHOSPHOSERINE PHOSPHATASE"/>
    <property type="match status" value="1"/>
</dbReference>
<dbReference type="Gene3D" id="3.30.1240.10">
    <property type="match status" value="1"/>
</dbReference>
<dbReference type="EMBL" id="JADCJZ010000001">
    <property type="protein sequence ID" value="MBE5023406.1"/>
    <property type="molecule type" value="Genomic_DNA"/>
</dbReference>
<name>A0ABR9QQP7_9ACTN</name>
<dbReference type="SUPFAM" id="SSF56784">
    <property type="entry name" value="HAD-like"/>
    <property type="match status" value="1"/>
</dbReference>
<dbReference type="InterPro" id="IPR023214">
    <property type="entry name" value="HAD_sf"/>
</dbReference>
<dbReference type="PANTHER" id="PTHR10000:SF8">
    <property type="entry name" value="HAD SUPERFAMILY HYDROLASE-LIKE, TYPE 3"/>
    <property type="match status" value="1"/>
</dbReference>
<evidence type="ECO:0000313" key="1">
    <source>
        <dbReference type="EMBL" id="MBE5023406.1"/>
    </source>
</evidence>
<dbReference type="Gene3D" id="3.40.50.1000">
    <property type="entry name" value="HAD superfamily/HAD-like"/>
    <property type="match status" value="1"/>
</dbReference>
<dbReference type="PROSITE" id="PS01228">
    <property type="entry name" value="COF_1"/>
    <property type="match status" value="1"/>
</dbReference>